<dbReference type="InterPro" id="IPR000215">
    <property type="entry name" value="Serpin_fam"/>
</dbReference>
<dbReference type="CDD" id="cd19601">
    <property type="entry name" value="serpin42Da-like"/>
    <property type="match status" value="1"/>
</dbReference>
<dbReference type="SUPFAM" id="SSF56574">
    <property type="entry name" value="Serpins"/>
    <property type="match status" value="1"/>
</dbReference>
<reference evidence="7 8" key="1">
    <citation type="submission" date="2019-07" db="EMBL/GenBank/DDBJ databases">
        <title>Draft genome assembly of a fouling barnacle, Amphibalanus amphitrite (Darwin, 1854): The first reference genome for Thecostraca.</title>
        <authorList>
            <person name="Kim W."/>
        </authorList>
    </citation>
    <scope>NUCLEOTIDE SEQUENCE [LARGE SCALE GENOMIC DNA]</scope>
    <source>
        <strain evidence="7">SNU_AA5</strain>
        <tissue evidence="7">Soma without cirri and trophi</tissue>
    </source>
</reference>
<evidence type="ECO:0000256" key="5">
    <source>
        <dbReference type="SAM" id="SignalP"/>
    </source>
</evidence>
<dbReference type="Pfam" id="PF00079">
    <property type="entry name" value="Serpin"/>
    <property type="match status" value="1"/>
</dbReference>
<dbReference type="InterPro" id="IPR042185">
    <property type="entry name" value="Serpin_sf_2"/>
</dbReference>
<dbReference type="InterPro" id="IPR023795">
    <property type="entry name" value="Serpin_CS"/>
</dbReference>
<evidence type="ECO:0000256" key="1">
    <source>
        <dbReference type="ARBA" id="ARBA00009500"/>
    </source>
</evidence>
<protein>
    <submittedName>
        <fullName evidence="7">Serpin B8</fullName>
    </submittedName>
</protein>
<dbReference type="Proteomes" id="UP000440578">
    <property type="component" value="Unassembled WGS sequence"/>
</dbReference>
<feature type="signal peptide" evidence="5">
    <location>
        <begin position="1"/>
        <end position="25"/>
    </location>
</feature>
<proteinExistence type="inferred from homology"/>
<feature type="domain" description="Serpin" evidence="6">
    <location>
        <begin position="41"/>
        <end position="403"/>
    </location>
</feature>
<evidence type="ECO:0000313" key="7">
    <source>
        <dbReference type="EMBL" id="KAF0296184.1"/>
    </source>
</evidence>
<feature type="chain" id="PRO_5025349121" evidence="5">
    <location>
        <begin position="26"/>
        <end position="405"/>
    </location>
</feature>
<evidence type="ECO:0000256" key="4">
    <source>
        <dbReference type="RuleBase" id="RU000411"/>
    </source>
</evidence>
<keyword evidence="5" id="KW-0732">Signal</keyword>
<dbReference type="InterPro" id="IPR023796">
    <property type="entry name" value="Serpin_dom"/>
</dbReference>
<dbReference type="EMBL" id="VIIS01001579">
    <property type="protein sequence ID" value="KAF0296184.1"/>
    <property type="molecule type" value="Genomic_DNA"/>
</dbReference>
<evidence type="ECO:0000256" key="2">
    <source>
        <dbReference type="ARBA" id="ARBA00022690"/>
    </source>
</evidence>
<comment type="caution">
    <text evidence="7">The sequence shown here is derived from an EMBL/GenBank/DDBJ whole genome shotgun (WGS) entry which is preliminary data.</text>
</comment>
<dbReference type="SMART" id="SM00093">
    <property type="entry name" value="SERPIN"/>
    <property type="match status" value="1"/>
</dbReference>
<sequence>MQWTAAVVLVLAAGLALRPPGPVSAKKPRHLAAEAQSQFGLDMYKTMTEHDKSGNLFFSPLSIGTALAMTYAGSGGNTSAQMESVMNFGQRRSSVMRAHRALLRRIKRRYSSVALRMTNRLYVARRMRLRGRFSRFMDRIFGAEIKQLAFNRPQEAASAINSRVSEDTNGTISTLVEPYMINGATRLVLVNAVYFKGDWLSKFDRASTVPGTFHAPDGDRAVQMMQTKQPFPVGRLPKLKARVLLLPYKGNKIHMMIILPFRKDGMATLERGLAKTSLQEVFQAAKKPDRAFNIKMPRFKLDERIDLKRVLHTMGLKDLFDPGKADLSRISRGGNLHVTDAIHKAVIEVNEEGTVASAVTAIKIGYRRLGPKPPPFVVDRPFFFALFDAGTGLTLFVGRVMDPTL</sequence>
<dbReference type="InterPro" id="IPR036186">
    <property type="entry name" value="Serpin_sf"/>
</dbReference>
<dbReference type="OrthoDB" id="6347071at2759"/>
<keyword evidence="3" id="KW-0722">Serine protease inhibitor</keyword>
<keyword evidence="8" id="KW-1185">Reference proteome</keyword>
<dbReference type="PROSITE" id="PS00284">
    <property type="entry name" value="SERPIN"/>
    <property type="match status" value="1"/>
</dbReference>
<dbReference type="InterPro" id="IPR042178">
    <property type="entry name" value="Serpin_sf_1"/>
</dbReference>
<dbReference type="GO" id="GO:0005615">
    <property type="term" value="C:extracellular space"/>
    <property type="evidence" value="ECO:0007669"/>
    <property type="project" value="InterPro"/>
</dbReference>
<evidence type="ECO:0000313" key="8">
    <source>
        <dbReference type="Proteomes" id="UP000440578"/>
    </source>
</evidence>
<evidence type="ECO:0000256" key="3">
    <source>
        <dbReference type="ARBA" id="ARBA00022900"/>
    </source>
</evidence>
<dbReference type="AlphaFoldDB" id="A0A6A4VX70"/>
<dbReference type="Gene3D" id="2.30.39.10">
    <property type="entry name" value="Alpha-1-antitrypsin, domain 1"/>
    <property type="match status" value="1"/>
</dbReference>
<name>A0A6A4VX70_AMPAM</name>
<organism evidence="7 8">
    <name type="scientific">Amphibalanus amphitrite</name>
    <name type="common">Striped barnacle</name>
    <name type="synonym">Balanus amphitrite</name>
    <dbReference type="NCBI Taxonomy" id="1232801"/>
    <lineage>
        <taxon>Eukaryota</taxon>
        <taxon>Metazoa</taxon>
        <taxon>Ecdysozoa</taxon>
        <taxon>Arthropoda</taxon>
        <taxon>Crustacea</taxon>
        <taxon>Multicrustacea</taxon>
        <taxon>Cirripedia</taxon>
        <taxon>Thoracica</taxon>
        <taxon>Thoracicalcarea</taxon>
        <taxon>Balanomorpha</taxon>
        <taxon>Balanoidea</taxon>
        <taxon>Balanidae</taxon>
        <taxon>Amphibalaninae</taxon>
        <taxon>Amphibalanus</taxon>
    </lineage>
</organism>
<dbReference type="PANTHER" id="PTHR11461">
    <property type="entry name" value="SERINE PROTEASE INHIBITOR, SERPIN"/>
    <property type="match status" value="1"/>
</dbReference>
<gene>
    <name evidence="7" type="primary">SERPINB8_0</name>
    <name evidence="7" type="ORF">FJT64_006332</name>
</gene>
<evidence type="ECO:0000259" key="6">
    <source>
        <dbReference type="SMART" id="SM00093"/>
    </source>
</evidence>
<comment type="similarity">
    <text evidence="1 4">Belongs to the serpin family.</text>
</comment>
<keyword evidence="2" id="KW-0646">Protease inhibitor</keyword>
<dbReference type="GO" id="GO:0004867">
    <property type="term" value="F:serine-type endopeptidase inhibitor activity"/>
    <property type="evidence" value="ECO:0007669"/>
    <property type="project" value="UniProtKB-KW"/>
</dbReference>
<dbReference type="PANTHER" id="PTHR11461:SF211">
    <property type="entry name" value="GH10112P-RELATED"/>
    <property type="match status" value="1"/>
</dbReference>
<accession>A0A6A4VX70</accession>
<dbReference type="Gene3D" id="3.30.497.10">
    <property type="entry name" value="Antithrombin, subunit I, domain 2"/>
    <property type="match status" value="1"/>
</dbReference>